<evidence type="ECO:0000256" key="3">
    <source>
        <dbReference type="SAM" id="Phobius"/>
    </source>
</evidence>
<feature type="transmembrane region" description="Helical" evidence="3">
    <location>
        <begin position="1048"/>
        <end position="1066"/>
    </location>
</feature>
<keyword evidence="1" id="KW-0808">Transferase</keyword>
<dbReference type="InterPro" id="IPR001296">
    <property type="entry name" value="Glyco_trans_1"/>
</dbReference>
<keyword evidence="1" id="KW-0328">Glycosyltransferase</keyword>
<feature type="transmembrane region" description="Helical" evidence="3">
    <location>
        <begin position="24"/>
        <end position="45"/>
    </location>
</feature>
<feature type="transmembrane region" description="Helical" evidence="3">
    <location>
        <begin position="1023"/>
        <end position="1042"/>
    </location>
</feature>
<keyword evidence="3" id="KW-0472">Membrane</keyword>
<feature type="transmembrane region" description="Helical" evidence="3">
    <location>
        <begin position="921"/>
        <end position="945"/>
    </location>
</feature>
<feature type="region of interest" description="Disordered" evidence="2">
    <location>
        <begin position="2951"/>
        <end position="3014"/>
    </location>
</feature>
<reference evidence="5" key="1">
    <citation type="journal article" date="2023" name="Mol. Phylogenet. Evol.">
        <title>Genome-scale phylogeny and comparative genomics of the fungal order Sordariales.</title>
        <authorList>
            <person name="Hensen N."/>
            <person name="Bonometti L."/>
            <person name="Westerberg I."/>
            <person name="Brannstrom I.O."/>
            <person name="Guillou S."/>
            <person name="Cros-Aarteil S."/>
            <person name="Calhoun S."/>
            <person name="Haridas S."/>
            <person name="Kuo A."/>
            <person name="Mondo S."/>
            <person name="Pangilinan J."/>
            <person name="Riley R."/>
            <person name="LaButti K."/>
            <person name="Andreopoulos B."/>
            <person name="Lipzen A."/>
            <person name="Chen C."/>
            <person name="Yan M."/>
            <person name="Daum C."/>
            <person name="Ng V."/>
            <person name="Clum A."/>
            <person name="Steindorff A."/>
            <person name="Ohm R.A."/>
            <person name="Martin F."/>
            <person name="Silar P."/>
            <person name="Natvig D.O."/>
            <person name="Lalanne C."/>
            <person name="Gautier V."/>
            <person name="Ament-Velasquez S.L."/>
            <person name="Kruys A."/>
            <person name="Hutchinson M.I."/>
            <person name="Powell A.J."/>
            <person name="Barry K."/>
            <person name="Miller A.N."/>
            <person name="Grigoriev I.V."/>
            <person name="Debuchy R."/>
            <person name="Gladieux P."/>
            <person name="Hiltunen Thoren M."/>
            <person name="Johannesson H."/>
        </authorList>
    </citation>
    <scope>NUCLEOTIDE SEQUENCE</scope>
    <source>
        <strain evidence="5">PSN293</strain>
    </source>
</reference>
<evidence type="ECO:0000256" key="1">
    <source>
        <dbReference type="ARBA" id="ARBA00022676"/>
    </source>
</evidence>
<dbReference type="Pfam" id="PF00534">
    <property type="entry name" value="Glycos_transf_1"/>
    <property type="match status" value="1"/>
</dbReference>
<reference evidence="5" key="2">
    <citation type="submission" date="2023-05" db="EMBL/GenBank/DDBJ databases">
        <authorList>
            <consortium name="Lawrence Berkeley National Laboratory"/>
            <person name="Steindorff A."/>
            <person name="Hensen N."/>
            <person name="Bonometti L."/>
            <person name="Westerberg I."/>
            <person name="Brannstrom I.O."/>
            <person name="Guillou S."/>
            <person name="Cros-Aarteil S."/>
            <person name="Calhoun S."/>
            <person name="Haridas S."/>
            <person name="Kuo A."/>
            <person name="Mondo S."/>
            <person name="Pangilinan J."/>
            <person name="Riley R."/>
            <person name="Labutti K."/>
            <person name="Andreopoulos B."/>
            <person name="Lipzen A."/>
            <person name="Chen C."/>
            <person name="Yanf M."/>
            <person name="Daum C."/>
            <person name="Ng V."/>
            <person name="Clum A."/>
            <person name="Ohm R."/>
            <person name="Martin F."/>
            <person name="Silar P."/>
            <person name="Natvig D."/>
            <person name="Lalanne C."/>
            <person name="Gautier V."/>
            <person name="Ament-Velasquez S.L."/>
            <person name="Kruys A."/>
            <person name="Hutchinson M.I."/>
            <person name="Powell A.J."/>
            <person name="Barry K."/>
            <person name="Miller A.N."/>
            <person name="Grigoriev I.V."/>
            <person name="Debuchy R."/>
            <person name="Gladieux P."/>
            <person name="Thoren M.H."/>
            <person name="Johannesson H."/>
        </authorList>
    </citation>
    <scope>NUCLEOTIDE SEQUENCE</scope>
    <source>
        <strain evidence="5">PSN293</strain>
    </source>
</reference>
<feature type="transmembrane region" description="Helical" evidence="3">
    <location>
        <begin position="1257"/>
        <end position="1276"/>
    </location>
</feature>
<dbReference type="SUPFAM" id="SSF53756">
    <property type="entry name" value="UDP-Glycosyltransferase/glycogen phosphorylase"/>
    <property type="match status" value="1"/>
</dbReference>
<feature type="compositionally biased region" description="Polar residues" evidence="2">
    <location>
        <begin position="2958"/>
        <end position="2972"/>
    </location>
</feature>
<feature type="transmembrane region" description="Helical" evidence="3">
    <location>
        <begin position="1372"/>
        <end position="1392"/>
    </location>
</feature>
<feature type="domain" description="Glycosyl transferase family 1" evidence="4">
    <location>
        <begin position="2620"/>
        <end position="2778"/>
    </location>
</feature>
<dbReference type="PANTHER" id="PTHR12526:SF604">
    <property type="entry name" value="TRANSFERASE, PUTATIVE (AFU_ORTHOLOGUE AFUA_4G14070)-RELATED"/>
    <property type="match status" value="1"/>
</dbReference>
<feature type="compositionally biased region" description="Low complexity" evidence="2">
    <location>
        <begin position="2988"/>
        <end position="3000"/>
    </location>
</feature>
<dbReference type="Gene3D" id="3.40.50.2000">
    <property type="entry name" value="Glycogen Phosphorylase B"/>
    <property type="match status" value="1"/>
</dbReference>
<keyword evidence="3" id="KW-0812">Transmembrane</keyword>
<evidence type="ECO:0000313" key="6">
    <source>
        <dbReference type="Proteomes" id="UP001301769"/>
    </source>
</evidence>
<sequence length="3060" mass="343446">MEPNILGLSAVGWQAMTDSVWEQLLAYLLLGSLVLALVYVVYLLGRIGLRRYKNRQGPPLPRPVARYLAHLGETQPKLLTKSSVKERRATDPSSFGVYLGSLNSPPTVEQQNLLSQWDVVVVDPLQRGVISGLDSCPPWSKHVVARLDMSVLVGEDAATYRSRDVVRNLGVLVNMINTRLAGVPPKPSAFTGILLANFPRYLKPAVVNKFAKLVGDMGLDLWLELTHPEYVNEAEARAIDMKLIQGLVYRNGMIRQDGDRQDYFQMALLRTIMRAVAAHKVTHNLYQVMWETVNNDVELLYSSVARAHKICTFYNLMSWIGHEDALYNASTAKDRTIPGKPLGALTWLKIEDNMEAHNRWRTNNTVSKTAVDNDEIYERLNDFIPDLKDRLRLMPVTDVGLAVSSEQTGGVNTGTTTSSRNSYHGGYTPVIDPLSTSSRSDSMTGLGCFQIGMESSFAAFDDLRQSQRRLVGLNLLGKVPVDELARARAQIESLRDIPVRQLGTVTQGMINELVDLLMAAEEDIENGRIKIFTGLHSAFQTHTPNVSSSTTATQYWGVYDTDAESDSLVLYLSNKTIDHRAGAILHTFLSSKQCNRLDCFLAEQAMADLSGVKDARWNLPPRLVADIVSLSPAESILVLERLHSSTSHGSHMGSSFLEMLASLLEHQLIEIPSLTQQRILSSEGYLSGSVSGEELVTSRLNWLASKGCAIPSRYEAIALFSEIESRIYTVLTQIETDTYSTLSAVLQSITSYNNTAECTTIDASADILCLAIFSSLRKLALSEVYLEVLDRNVYPNTSTDQPGCFAEHFALGSRCDSFFDTDARKLGKILSDRYRAYYHQYQPPIREQCITELPTTYAAMQVDFDPSEDGKEKLPFYYHMTFFGIFALPALVDVMLLTTIGRGLFLTTFMTNSQKTMATTALMISLLISGAFGAWITSGGSYYFFSSAFPAMNMFIMTRFVAGVAFTVLASIIGFLTLFIANRDIFGALTFVFYLVMLSTYMMVLSALSIYQSPGSRFLSGRTAFLFCVPVLFISPVVTMFVPGVDDIVVYVPVLTAFLFLTLYCGRNTIGQWSSWHIGIPAVSDNEVVEWFKATHAKQFEEGRYEGMTDQQVYNLARVQLHKRVQKESSRIIKFKIPFVSKKGQGGEDELVKKLADGYHPTMFLMRWYVQHKRSAFPLVYSTTWNLMLNAAQENMTKMQKGLKLHSAFLHWRTTGLDVWSGLLYFLVALVDKWVALLTGKNLVGLSDAGSETFRLGVGWGLCYYLLGALMLDIVSQPLWSKANEKSDALISSLDSLKQVLEFDQSSRRKLYWNNLVKFFCFHLWSLAIFSGLMWTFQHNAENTITFLAYVGAYSGLLFYQYNKIYCGYHGAMPLAVGFLVGFPLGIALHLAAPRFAYSGAVSLGAATWVSAIVSLFVTKVGWPDWITCLGRVPKGGKKNQRQSEDEKSLLLGSSIASYSVTSLEPHPDLSDATKQKLFDATARLHSDKRFMLDPDQHPGSMVTDLLRNSCHDLSPAVRAAFPMAEQITHLAVDTWHRRKTTVELISAADFPPVLREAKIRTISRLDGDELRIFVVLIPSWVDEWLLNVHRHCRIIAEAIVQGTAEHRLGLARDESLLAELLVGQHEIGTASGEPDAVFAPEGVKYQLEASKSERTRFMTGYDKTLLRYLLLGVDSEIEWEGIPQPVRSYLLHRLCGSSASAEVAPLLPPYEEIEEWFYERQGSRVSCGLDVWIARCELGAALTRAIQDYAHGLEVDEHFEDRSNEDDFMSLLNESAFSDAKYEPPLLTEWATDDGDKKKKKKKKQRSYGGLRSLLRTCKTWVKFLIVALTADPEYQRELDFVISDKPGFLRWPVVFFLNSIWNYAKLLQTFLVPLVMLYGREQAVSLMKLTKGITTSLEKNRMVTESFSGTSTWFWLTLDNGNLRVAQYDGRHDTEPTDKKKLKSVNIYSTSPLVLRRRETYARFGAMLNTYKYQYAEDSTSSHLPLQRECIAGKDEGEIVHYDSRGYQTSGSAMRGVNRVDWRFYYRKSPKHEDELLWGEFVFAHITIKVLWSMPPRNQQKEQKRLEEWIPFSTVTEATFIQTMDDGRLDTYHASWDYEHKFHPQVQVTLNDEPMVTPPKMITEDWFHVLKKPQPENSSFLSENPLLPFSSVKTNALSRFLGLNVKRYPIPTSVARAQVWKSWKSSPDVDAVSARWLDEALVRSDAIMRPYWRYRDMGRLEAAKEYINAEADAILARVDMDPNTSSWTHRAFKMSDFYSFGEGGDSRINTRKLESQLADSDDELHVLCQDTSTWPIDPGGVSNCRRDMIDGLKSIRWHVVAETANDYGVPRYQIERNVQSLTILPLWGLDFLNPCHGILETILDSAVVQRSENTTEQDIIDNFLPILTSLVKCAQQINISRATIEEATRALVDLNTYFSSPLTSPNSRNWNTVWSHPIVFKTWCHLWLAPASPSAANNTFPISSWWDFELPTLPMLKNALDLWTRYLFIFSLPIPDQIPDVFQASHHFCGAMYGIVCKVKRSCSLHIWDHCISFREFTTFMSSAVSFDQPFVNSSLISLTHLSCILLEHHADVVLPCCDYFNPGWEVELGTDSGKIEHRNTFRRKIDPVVNGISNMDNFQPIKEIKTKSPTVIMLSHVQYPKDLKNAILACDVIVNKWGFKDYRLHMYGEKERHAALATDLIELISSKNLGNHCFLMGLASPGVVLQDAWLFLNSSISEGLPLAMGEAALTGVPVVCTDVGASYCVVTDRATGQRFSEVVAPNDAESLARAQISVMALLGNWAQFADDKEGDDEVPVLAYPVPDAKQVELIQARMYAKTEQRRALGLRGRANVLKNFSDERYLREHEQMLWIGKDRSSANRQRRERVERAAMMLARGVVTVPESALGGVSPMMASPGSYLARLNHNSNNGYPFPAVQGIPRSGIATGGTNTQGGGSSMVSIGPPSLPVSVYGHRSLQPSPHFSINGNGNPHSYGYASGTGTPNHKGGSSSNRGSSQGSYYPPRPQRHSRLTPQSWISLAAADEKDLKRRWWSPAASSTTLAIPAPTHMGTVRVSEVRV</sequence>
<gene>
    <name evidence="5" type="ORF">QBC37DRAFT_368748</name>
</gene>
<accession>A0AAN6YKT2</accession>
<protein>
    <recommendedName>
        <fullName evidence="4">Glycosyl transferase family 1 domain-containing protein</fullName>
    </recommendedName>
</protein>
<evidence type="ECO:0000259" key="4">
    <source>
        <dbReference type="Pfam" id="PF00534"/>
    </source>
</evidence>
<dbReference type="PANTHER" id="PTHR12526">
    <property type="entry name" value="GLYCOSYLTRANSFERASE"/>
    <property type="match status" value="1"/>
</dbReference>
<feature type="transmembrane region" description="Helical" evidence="3">
    <location>
        <begin position="986"/>
        <end position="1011"/>
    </location>
</feature>
<proteinExistence type="predicted"/>
<feature type="transmembrane region" description="Helical" evidence="3">
    <location>
        <begin position="876"/>
        <end position="901"/>
    </location>
</feature>
<feature type="region of interest" description="Disordered" evidence="2">
    <location>
        <begin position="2924"/>
        <end position="2943"/>
    </location>
</feature>
<feature type="transmembrane region" description="Helical" evidence="3">
    <location>
        <begin position="1343"/>
        <end position="1360"/>
    </location>
</feature>
<feature type="transmembrane region" description="Helical" evidence="3">
    <location>
        <begin position="1219"/>
        <end position="1237"/>
    </location>
</feature>
<organism evidence="5 6">
    <name type="scientific">Rhypophila decipiens</name>
    <dbReference type="NCBI Taxonomy" id="261697"/>
    <lineage>
        <taxon>Eukaryota</taxon>
        <taxon>Fungi</taxon>
        <taxon>Dikarya</taxon>
        <taxon>Ascomycota</taxon>
        <taxon>Pezizomycotina</taxon>
        <taxon>Sordariomycetes</taxon>
        <taxon>Sordariomycetidae</taxon>
        <taxon>Sordariales</taxon>
        <taxon>Naviculisporaceae</taxon>
        <taxon>Rhypophila</taxon>
    </lineage>
</organism>
<evidence type="ECO:0000256" key="2">
    <source>
        <dbReference type="SAM" id="MobiDB-lite"/>
    </source>
</evidence>
<feature type="transmembrane region" description="Helical" evidence="3">
    <location>
        <begin position="957"/>
        <end position="980"/>
    </location>
</feature>
<name>A0AAN6YKT2_9PEZI</name>
<feature type="transmembrane region" description="Helical" evidence="3">
    <location>
        <begin position="1316"/>
        <end position="1337"/>
    </location>
</feature>
<dbReference type="GO" id="GO:0016757">
    <property type="term" value="F:glycosyltransferase activity"/>
    <property type="evidence" value="ECO:0007669"/>
    <property type="project" value="UniProtKB-KW"/>
</dbReference>
<comment type="caution">
    <text evidence="5">The sequence shown here is derived from an EMBL/GenBank/DDBJ whole genome shotgun (WGS) entry which is preliminary data.</text>
</comment>
<keyword evidence="6" id="KW-1185">Reference proteome</keyword>
<evidence type="ECO:0000313" key="5">
    <source>
        <dbReference type="EMBL" id="KAK4218507.1"/>
    </source>
</evidence>
<dbReference type="EMBL" id="MU858052">
    <property type="protein sequence ID" value="KAK4218507.1"/>
    <property type="molecule type" value="Genomic_DNA"/>
</dbReference>
<dbReference type="Proteomes" id="UP001301769">
    <property type="component" value="Unassembled WGS sequence"/>
</dbReference>
<keyword evidence="3" id="KW-1133">Transmembrane helix</keyword>